<evidence type="ECO:0000313" key="3">
    <source>
        <dbReference type="Proteomes" id="UP000501690"/>
    </source>
</evidence>
<gene>
    <name evidence="2" type="ORF">DEO72_LG3g1856</name>
</gene>
<dbReference type="EMBL" id="CP039347">
    <property type="protein sequence ID" value="QCD87322.1"/>
    <property type="molecule type" value="Genomic_DNA"/>
</dbReference>
<proteinExistence type="predicted"/>
<evidence type="ECO:0000313" key="2">
    <source>
        <dbReference type="EMBL" id="QCD87322.1"/>
    </source>
</evidence>
<evidence type="ECO:0000256" key="1">
    <source>
        <dbReference type="SAM" id="MobiDB-lite"/>
    </source>
</evidence>
<feature type="compositionally biased region" description="Polar residues" evidence="1">
    <location>
        <begin position="43"/>
        <end position="56"/>
    </location>
</feature>
<protein>
    <submittedName>
        <fullName evidence="2">Uncharacterized protein</fullName>
    </submittedName>
</protein>
<accession>A0A4D6LFB9</accession>
<keyword evidence="3" id="KW-1185">Reference proteome</keyword>
<sequence length="115" mass="12633">MVILRAQEIELGESLRQSLVGKGTLIFPTLSKDSRRPILDLSDTFTRSSENGSPNQGRDETGEKVSPKRELMVSHCFPLAQARKSSLSETDALAWVKTPSLSENGEHSCLCVLFA</sequence>
<dbReference type="AlphaFoldDB" id="A0A4D6LFB9"/>
<dbReference type="Proteomes" id="UP000501690">
    <property type="component" value="Linkage Group LG3"/>
</dbReference>
<feature type="region of interest" description="Disordered" evidence="1">
    <location>
        <begin position="41"/>
        <end position="67"/>
    </location>
</feature>
<organism evidence="2 3">
    <name type="scientific">Vigna unguiculata</name>
    <name type="common">Cowpea</name>
    <dbReference type="NCBI Taxonomy" id="3917"/>
    <lineage>
        <taxon>Eukaryota</taxon>
        <taxon>Viridiplantae</taxon>
        <taxon>Streptophyta</taxon>
        <taxon>Embryophyta</taxon>
        <taxon>Tracheophyta</taxon>
        <taxon>Spermatophyta</taxon>
        <taxon>Magnoliopsida</taxon>
        <taxon>eudicotyledons</taxon>
        <taxon>Gunneridae</taxon>
        <taxon>Pentapetalae</taxon>
        <taxon>rosids</taxon>
        <taxon>fabids</taxon>
        <taxon>Fabales</taxon>
        <taxon>Fabaceae</taxon>
        <taxon>Papilionoideae</taxon>
        <taxon>50 kb inversion clade</taxon>
        <taxon>NPAAA clade</taxon>
        <taxon>indigoferoid/millettioid clade</taxon>
        <taxon>Phaseoleae</taxon>
        <taxon>Vigna</taxon>
    </lineage>
</organism>
<name>A0A4D6LFB9_VIGUN</name>
<reference evidence="2 3" key="1">
    <citation type="submission" date="2019-04" db="EMBL/GenBank/DDBJ databases">
        <title>An improved genome assembly and genetic linkage map for asparagus bean, Vigna unguiculata ssp. sesquipedialis.</title>
        <authorList>
            <person name="Xia Q."/>
            <person name="Zhang R."/>
            <person name="Dong Y."/>
        </authorList>
    </citation>
    <scope>NUCLEOTIDE SEQUENCE [LARGE SCALE GENOMIC DNA]</scope>
    <source>
        <tissue evidence="2">Leaf</tissue>
    </source>
</reference>
<feature type="compositionally biased region" description="Basic and acidic residues" evidence="1">
    <location>
        <begin position="57"/>
        <end position="67"/>
    </location>
</feature>